<accession>A0AAJ2H4S6</accession>
<dbReference type="EMBL" id="JAVLSF010001078">
    <property type="protein sequence ID" value="MDR9778673.1"/>
    <property type="molecule type" value="Genomic_DNA"/>
</dbReference>
<organism evidence="2 3">
    <name type="scientific">Rhizobium hidalgonense</name>
    <dbReference type="NCBI Taxonomy" id="1538159"/>
    <lineage>
        <taxon>Bacteria</taxon>
        <taxon>Pseudomonadati</taxon>
        <taxon>Pseudomonadota</taxon>
        <taxon>Alphaproteobacteria</taxon>
        <taxon>Hyphomicrobiales</taxon>
        <taxon>Rhizobiaceae</taxon>
        <taxon>Rhizobium/Agrobacterium group</taxon>
        <taxon>Rhizobium</taxon>
    </lineage>
</organism>
<evidence type="ECO:0000256" key="1">
    <source>
        <dbReference type="SAM" id="SignalP"/>
    </source>
</evidence>
<reference evidence="2" key="1">
    <citation type="submission" date="2023-04" db="EMBL/GenBank/DDBJ databases">
        <title>Genomic characterization of faba bean (Vicia faba) microsymbionts in Mexican soils.</title>
        <authorList>
            <person name="Rivera Orduna F.N."/>
            <person name="Guevara-Luna J."/>
            <person name="Yan J."/>
            <person name="Arroyo-Herrera I."/>
            <person name="Li Y."/>
            <person name="Vasquez-Murrieta M.S."/>
            <person name="Wang E.T."/>
        </authorList>
    </citation>
    <scope>NUCLEOTIDE SEQUENCE</scope>
    <source>
        <strain evidence="2">CH26</strain>
    </source>
</reference>
<dbReference type="Proteomes" id="UP001268610">
    <property type="component" value="Unassembled WGS sequence"/>
</dbReference>
<dbReference type="InterPro" id="IPR023393">
    <property type="entry name" value="START-like_dom_sf"/>
</dbReference>
<proteinExistence type="predicted"/>
<evidence type="ECO:0008006" key="4">
    <source>
        <dbReference type="Google" id="ProtNLM"/>
    </source>
</evidence>
<evidence type="ECO:0000313" key="2">
    <source>
        <dbReference type="EMBL" id="MDR9778673.1"/>
    </source>
</evidence>
<protein>
    <recommendedName>
        <fullName evidence="4">START domain-containing protein</fullName>
    </recommendedName>
</protein>
<dbReference type="SUPFAM" id="SSF55961">
    <property type="entry name" value="Bet v1-like"/>
    <property type="match status" value="1"/>
</dbReference>
<evidence type="ECO:0000313" key="3">
    <source>
        <dbReference type="Proteomes" id="UP001268610"/>
    </source>
</evidence>
<comment type="caution">
    <text evidence="2">The sequence shown here is derived from an EMBL/GenBank/DDBJ whole genome shotgun (WGS) entry which is preliminary data.</text>
</comment>
<keyword evidence="1" id="KW-0732">Signal</keyword>
<dbReference type="Gene3D" id="3.30.530.20">
    <property type="match status" value="1"/>
</dbReference>
<feature type="chain" id="PRO_5042609982" description="START domain-containing protein" evidence="1">
    <location>
        <begin position="20"/>
        <end position="100"/>
    </location>
</feature>
<gene>
    <name evidence="2" type="ORF">RJJ65_39710</name>
</gene>
<feature type="signal peptide" evidence="1">
    <location>
        <begin position="1"/>
        <end position="19"/>
    </location>
</feature>
<name>A0AAJ2H4S6_9HYPH</name>
<dbReference type="RefSeq" id="WP_310866681.1">
    <property type="nucleotide sequence ID" value="NZ_JAVLSF010001078.1"/>
</dbReference>
<feature type="non-terminal residue" evidence="2">
    <location>
        <position position="100"/>
    </location>
</feature>
<dbReference type="AlphaFoldDB" id="A0AAJ2H4S6"/>
<sequence length="100" mass="11010">MAGLIAMLASTGLVSTGYAAENNMSRTKLAINKNGVKVWTYQTPDNPAFTYRATTVLNTSLSSTVAVITDTKSLTQWVPYVSHIDVIERDADERNFILHM</sequence>